<reference evidence="3 4" key="1">
    <citation type="journal article" date="2016" name="Genome Announc.">
        <title>Complete Genome Sequence of Thiostrepton-Producing Streptomyces laurentii ATCC 31255.</title>
        <authorList>
            <person name="Doi K."/>
            <person name="Fujino Y."/>
            <person name="Nagayoshi Y."/>
            <person name="Ohshima T."/>
            <person name="Ogata S."/>
        </authorList>
    </citation>
    <scope>NUCLEOTIDE SEQUENCE [LARGE SCALE GENOMIC DNA]</scope>
    <source>
        <strain evidence="3 4">ATCC 31255</strain>
    </source>
</reference>
<feature type="region of interest" description="Disordered" evidence="1">
    <location>
        <begin position="1"/>
        <end position="25"/>
    </location>
</feature>
<feature type="transmembrane region" description="Helical" evidence="2">
    <location>
        <begin position="96"/>
        <end position="116"/>
    </location>
</feature>
<feature type="compositionally biased region" description="Basic and acidic residues" evidence="1">
    <location>
        <begin position="443"/>
        <end position="458"/>
    </location>
</feature>
<evidence type="ECO:0000313" key="3">
    <source>
        <dbReference type="EMBL" id="BAU85557.1"/>
    </source>
</evidence>
<feature type="region of interest" description="Disordered" evidence="1">
    <location>
        <begin position="537"/>
        <end position="562"/>
    </location>
</feature>
<evidence type="ECO:0000313" key="4">
    <source>
        <dbReference type="Proteomes" id="UP000217676"/>
    </source>
</evidence>
<gene>
    <name evidence="3" type="ORF">SLA_4673</name>
</gene>
<feature type="transmembrane region" description="Helical" evidence="2">
    <location>
        <begin position="344"/>
        <end position="366"/>
    </location>
</feature>
<organism evidence="3 4">
    <name type="scientific">Streptomyces laurentii</name>
    <dbReference type="NCBI Taxonomy" id="39478"/>
    <lineage>
        <taxon>Bacteria</taxon>
        <taxon>Bacillati</taxon>
        <taxon>Actinomycetota</taxon>
        <taxon>Actinomycetes</taxon>
        <taxon>Kitasatosporales</taxon>
        <taxon>Streptomycetaceae</taxon>
        <taxon>Streptomyces</taxon>
    </lineage>
</organism>
<feature type="region of interest" description="Disordered" evidence="1">
    <location>
        <begin position="483"/>
        <end position="520"/>
    </location>
</feature>
<name>A0A160P241_STRLU</name>
<feature type="region of interest" description="Disordered" evidence="1">
    <location>
        <begin position="430"/>
        <end position="464"/>
    </location>
</feature>
<feature type="transmembrane region" description="Helical" evidence="2">
    <location>
        <begin position="36"/>
        <end position="60"/>
    </location>
</feature>
<keyword evidence="4" id="KW-1185">Reference proteome</keyword>
<dbReference type="KEGG" id="slau:SLA_4673"/>
<protein>
    <submittedName>
        <fullName evidence="3">Integral membrane protein</fullName>
    </submittedName>
</protein>
<feature type="transmembrane region" description="Helical" evidence="2">
    <location>
        <begin position="312"/>
        <end position="332"/>
    </location>
</feature>
<keyword evidence="2" id="KW-0812">Transmembrane</keyword>
<dbReference type="EMBL" id="AP017424">
    <property type="protein sequence ID" value="BAU85557.1"/>
    <property type="molecule type" value="Genomic_DNA"/>
</dbReference>
<keyword evidence="2" id="KW-0472">Membrane</keyword>
<feature type="compositionally biased region" description="Pro residues" evidence="1">
    <location>
        <begin position="491"/>
        <end position="514"/>
    </location>
</feature>
<feature type="transmembrane region" description="Helical" evidence="2">
    <location>
        <begin position="136"/>
        <end position="157"/>
    </location>
</feature>
<evidence type="ECO:0000256" key="2">
    <source>
        <dbReference type="SAM" id="Phobius"/>
    </source>
</evidence>
<proteinExistence type="predicted"/>
<feature type="transmembrane region" description="Helical" evidence="2">
    <location>
        <begin position="208"/>
        <end position="227"/>
    </location>
</feature>
<evidence type="ECO:0000256" key="1">
    <source>
        <dbReference type="SAM" id="MobiDB-lite"/>
    </source>
</evidence>
<dbReference type="Pfam" id="PF19877">
    <property type="entry name" value="DUF6350"/>
    <property type="match status" value="1"/>
</dbReference>
<feature type="transmembrane region" description="Helical" evidence="2">
    <location>
        <begin position="169"/>
        <end position="188"/>
    </location>
</feature>
<keyword evidence="2" id="KW-1133">Transmembrane helix</keyword>
<dbReference type="InterPro" id="IPR045931">
    <property type="entry name" value="DUF6350"/>
</dbReference>
<sequence>MTPVTHLTAPRPSPVPPPAPDDVPVQGRRSAALATAFVRGGVAACLGIGALAVLVTAVWISSPYPDGGADSALHTSAGLWLLAHGADLIRTDTVSGVPAPLGVTPLLLCVLPMYLAHRAARDTLDPGDTRPVPSPAGAVAAVTGGYLLVAAVVVIYTEAGAFPADLVSAGCWTPVTVFTAACVGAWSAHGRPLPGRGTAADALGAAGHALAALLGAGGLLVVGALLWHVGAVQMSLGALAGEWSGRLAVTLLALVLLPNAVVWGVAYGLGPGFVLGTGALVGPFGPLGHTATPARPDFPLLAALPGPGPAGWAHWAAGAVPVLAGLALGRRAGRSAHDRPARHAALAALGAAGFCGVAVALLTALAGGPLGAGRLAAFGPVWWQTGPAAALWCAVLGVPTALVVRAWGRWSARRATAARAVAARVMAAPVPAPAGKPGVGKPEAGKRGAGKPDAEQRSVRTRSARAWDVRTWGVRDRGARAWGRLVRRGGPPGPPSAAPTPGARPAPLPVPAPSPVHGGASAGALARLDALEALDALEGLDDDTGEDGYGVMPAAWEPPKPG</sequence>
<feature type="transmembrane region" description="Helical" evidence="2">
    <location>
        <begin position="247"/>
        <end position="269"/>
    </location>
</feature>
<feature type="compositionally biased region" description="Low complexity" evidence="1">
    <location>
        <begin position="430"/>
        <end position="442"/>
    </location>
</feature>
<dbReference type="AlphaFoldDB" id="A0A160P241"/>
<accession>A0A160P241</accession>
<dbReference type="Proteomes" id="UP000217676">
    <property type="component" value="Chromosome"/>
</dbReference>
<feature type="compositionally biased region" description="Pro residues" evidence="1">
    <location>
        <begin position="11"/>
        <end position="21"/>
    </location>
</feature>
<feature type="transmembrane region" description="Helical" evidence="2">
    <location>
        <begin position="386"/>
        <end position="404"/>
    </location>
</feature>